<feature type="domain" description="Major facilitator superfamily (MFS) profile" evidence="2">
    <location>
        <begin position="1"/>
        <end position="113"/>
    </location>
</feature>
<dbReference type="GO" id="GO:0022857">
    <property type="term" value="F:transmembrane transporter activity"/>
    <property type="evidence" value="ECO:0007669"/>
    <property type="project" value="InterPro"/>
</dbReference>
<keyword evidence="1" id="KW-0472">Membrane</keyword>
<evidence type="ECO:0000259" key="2">
    <source>
        <dbReference type="PROSITE" id="PS50850"/>
    </source>
</evidence>
<evidence type="ECO:0000313" key="3">
    <source>
        <dbReference type="EMBL" id="GAH72135.1"/>
    </source>
</evidence>
<dbReference type="SUPFAM" id="SSF103473">
    <property type="entry name" value="MFS general substrate transporter"/>
    <property type="match status" value="1"/>
</dbReference>
<name>X1ISA5_9ZZZZ</name>
<feature type="transmembrane region" description="Helical" evidence="1">
    <location>
        <begin position="59"/>
        <end position="80"/>
    </location>
</feature>
<dbReference type="InterPro" id="IPR020846">
    <property type="entry name" value="MFS_dom"/>
</dbReference>
<organism evidence="3">
    <name type="scientific">marine sediment metagenome</name>
    <dbReference type="NCBI Taxonomy" id="412755"/>
    <lineage>
        <taxon>unclassified sequences</taxon>
        <taxon>metagenomes</taxon>
        <taxon>ecological metagenomes</taxon>
    </lineage>
</organism>
<keyword evidence="1" id="KW-1133">Transmembrane helix</keyword>
<reference evidence="3" key="1">
    <citation type="journal article" date="2014" name="Front. Microbiol.">
        <title>High frequency of phylogenetically diverse reductive dehalogenase-homologous genes in deep subseafloor sedimentary metagenomes.</title>
        <authorList>
            <person name="Kawai M."/>
            <person name="Futagami T."/>
            <person name="Toyoda A."/>
            <person name="Takaki Y."/>
            <person name="Nishi S."/>
            <person name="Hori S."/>
            <person name="Arai W."/>
            <person name="Tsubouchi T."/>
            <person name="Morono Y."/>
            <person name="Uchiyama I."/>
            <person name="Ito T."/>
            <person name="Fujiyama A."/>
            <person name="Inagaki F."/>
            <person name="Takami H."/>
        </authorList>
    </citation>
    <scope>NUCLEOTIDE SEQUENCE</scope>
    <source>
        <strain evidence="3">Expedition CK06-06</strain>
    </source>
</reference>
<dbReference type="PROSITE" id="PS50850">
    <property type="entry name" value="MFS"/>
    <property type="match status" value="1"/>
</dbReference>
<comment type="caution">
    <text evidence="3">The sequence shown here is derived from an EMBL/GenBank/DDBJ whole genome shotgun (WGS) entry which is preliminary data.</text>
</comment>
<feature type="transmembrane region" description="Helical" evidence="1">
    <location>
        <begin position="12"/>
        <end position="38"/>
    </location>
</feature>
<protein>
    <recommendedName>
        <fullName evidence="2">Major facilitator superfamily (MFS) profile domain-containing protein</fullName>
    </recommendedName>
</protein>
<accession>X1ISA5</accession>
<feature type="transmembrane region" description="Helical" evidence="1">
    <location>
        <begin position="86"/>
        <end position="108"/>
    </location>
</feature>
<sequence>MLVVSIIAGPALYLLSLASLGWSVWLVLLVLGICMYIAMPVTEAHIITHAPERRRSTVLGIYYFASRGGAGLTIPVVGILADRFSFDTSFTIVGGAVLGVTLICSIFLRGSRS</sequence>
<dbReference type="InterPro" id="IPR036259">
    <property type="entry name" value="MFS_trans_sf"/>
</dbReference>
<dbReference type="InterPro" id="IPR011701">
    <property type="entry name" value="MFS"/>
</dbReference>
<dbReference type="Gene3D" id="1.20.1250.20">
    <property type="entry name" value="MFS general substrate transporter like domains"/>
    <property type="match status" value="1"/>
</dbReference>
<gene>
    <name evidence="3" type="ORF">S03H2_53195</name>
</gene>
<proteinExistence type="predicted"/>
<dbReference type="EMBL" id="BARU01033850">
    <property type="protein sequence ID" value="GAH72135.1"/>
    <property type="molecule type" value="Genomic_DNA"/>
</dbReference>
<evidence type="ECO:0000256" key="1">
    <source>
        <dbReference type="SAM" id="Phobius"/>
    </source>
</evidence>
<keyword evidence="1" id="KW-0812">Transmembrane</keyword>
<dbReference type="AlphaFoldDB" id="X1ISA5"/>
<dbReference type="Pfam" id="PF07690">
    <property type="entry name" value="MFS_1"/>
    <property type="match status" value="1"/>
</dbReference>